<dbReference type="EMBL" id="JANILD010000010">
    <property type="protein sequence ID" value="MCQ9305021.1"/>
    <property type="molecule type" value="Genomic_DNA"/>
</dbReference>
<evidence type="ECO:0000313" key="4">
    <source>
        <dbReference type="Proteomes" id="UP001204068"/>
    </source>
</evidence>
<evidence type="ECO:0000256" key="1">
    <source>
        <dbReference type="SAM" id="MobiDB-lite"/>
    </source>
</evidence>
<protein>
    <submittedName>
        <fullName evidence="3">BppU family phage baseplate upper protein</fullName>
    </submittedName>
</protein>
<name>A0AAW5LNI4_MAMSC</name>
<comment type="caution">
    <text evidence="3">The sequence shown here is derived from an EMBL/GenBank/DDBJ whole genome shotgun (WGS) entry which is preliminary data.</text>
</comment>
<gene>
    <name evidence="3" type="ORF">NQ032_15530</name>
</gene>
<dbReference type="Gene3D" id="1.20.5.320">
    <property type="entry name" value="6-Phosphogluconate Dehydrogenase, domain 3"/>
    <property type="match status" value="1"/>
</dbReference>
<dbReference type="Proteomes" id="UP001204068">
    <property type="component" value="Unassembled WGS sequence"/>
</dbReference>
<feature type="domain" description="BppU N-terminal" evidence="2">
    <location>
        <begin position="5"/>
        <end position="144"/>
    </location>
</feature>
<evidence type="ECO:0000259" key="2">
    <source>
        <dbReference type="Pfam" id="PF10651"/>
    </source>
</evidence>
<dbReference type="RefSeq" id="WP_257099640.1">
    <property type="nucleotide sequence ID" value="NZ_JANILD010000010.1"/>
</dbReference>
<dbReference type="AlphaFoldDB" id="A0AAW5LNI4"/>
<dbReference type="Pfam" id="PF10651">
    <property type="entry name" value="BppU_N"/>
    <property type="match status" value="1"/>
</dbReference>
<dbReference type="Gene3D" id="2.60.40.3350">
    <property type="match status" value="1"/>
</dbReference>
<evidence type="ECO:0000313" key="3">
    <source>
        <dbReference type="EMBL" id="MCQ9305021.1"/>
    </source>
</evidence>
<accession>A0AAW5LNI4</accession>
<dbReference type="InterPro" id="IPR018913">
    <property type="entry name" value="BppU_N"/>
</dbReference>
<feature type="region of interest" description="Disordered" evidence="1">
    <location>
        <begin position="180"/>
        <end position="211"/>
    </location>
</feature>
<proteinExistence type="predicted"/>
<reference evidence="3" key="1">
    <citation type="submission" date="2022-07" db="EMBL/GenBank/DDBJ databases">
        <title>Bacterial species isolated from the porcine tonsil microbiota.</title>
        <authorList>
            <person name="Oliveira I.M.F."/>
        </authorList>
    </citation>
    <scope>NUCLEOTIDE SEQUENCE</scope>
    <source>
        <strain evidence="3">8QC2O2</strain>
    </source>
</reference>
<organism evidence="3 4">
    <name type="scientific">Mammaliicoccus sciuri</name>
    <name type="common">Staphylococcus sciuri</name>
    <dbReference type="NCBI Taxonomy" id="1296"/>
    <lineage>
        <taxon>Bacteria</taxon>
        <taxon>Bacillati</taxon>
        <taxon>Bacillota</taxon>
        <taxon>Bacilli</taxon>
        <taxon>Bacillales</taxon>
        <taxon>Staphylococcaceae</taxon>
        <taxon>Mammaliicoccus</taxon>
    </lineage>
</organism>
<sequence>MTIYKNKDIEAYINERGVDLGNINVNFYTEDNGVASIRIKIKKQDGTSVNFNETDMLPRLDLYAKDGSIFNNEPVNIVLPEYGFIQYKVSDYVIRHEGKMECELFLENNTESVHVANFYFIIKDSEITGAIGKEIRVELLEDIVLKVMTDNGIGLLDDEDKEKLGNDLKDYLVENKESFKGIKGDTGEPGPQGLQGSKGEPGPQGPKGEKGVVVSDNTDIVLLNSIAAPDSNRKPTYRIFDYGNAKTITFQGAITNVPAQQIIYAGKLPLSPNADIIINNSYNGTVLKVLPGGTISVICPSGWRPENILYFNGTYTV</sequence>